<keyword evidence="2" id="KW-1277">Toxin-antitoxin system</keyword>
<protein>
    <recommendedName>
        <fullName evidence="10">Addiction module toxin, HicA family</fullName>
    </recommendedName>
</protein>
<organism evidence="8 9">
    <name type="scientific">Methylomonas koyamae</name>
    <dbReference type="NCBI Taxonomy" id="702114"/>
    <lineage>
        <taxon>Bacteria</taxon>
        <taxon>Pseudomonadati</taxon>
        <taxon>Pseudomonadota</taxon>
        <taxon>Gammaproteobacteria</taxon>
        <taxon>Methylococcales</taxon>
        <taxon>Methylococcaceae</taxon>
        <taxon>Methylomonas</taxon>
    </lineage>
</organism>
<evidence type="ECO:0008006" key="10">
    <source>
        <dbReference type="Google" id="ProtNLM"/>
    </source>
</evidence>
<dbReference type="AlphaFoldDB" id="A0A177N5L8"/>
<dbReference type="STRING" id="702114.A1355_00870"/>
<keyword evidence="9" id="KW-1185">Reference proteome</keyword>
<evidence type="ECO:0000256" key="1">
    <source>
        <dbReference type="ARBA" id="ARBA00006620"/>
    </source>
</evidence>
<comment type="caution">
    <text evidence="8">The sequence shown here is derived from an EMBL/GenBank/DDBJ whole genome shotgun (WGS) entry which is preliminary data.</text>
</comment>
<keyword evidence="3" id="KW-0540">Nuclease</keyword>
<keyword evidence="4" id="KW-0255">Endonuclease</keyword>
<evidence type="ECO:0000256" key="7">
    <source>
        <dbReference type="ARBA" id="ARBA00023016"/>
    </source>
</evidence>
<dbReference type="Gene3D" id="3.30.920.30">
    <property type="entry name" value="Hypothetical protein"/>
    <property type="match status" value="1"/>
</dbReference>
<accession>A0A177N5L8</accession>
<evidence type="ECO:0000256" key="2">
    <source>
        <dbReference type="ARBA" id="ARBA00022649"/>
    </source>
</evidence>
<dbReference type="PANTHER" id="PTHR34873">
    <property type="entry name" value="SSR1766 PROTEIN"/>
    <property type="match status" value="1"/>
</dbReference>
<dbReference type="OrthoDB" id="9811409at2"/>
<name>A0A177N5L8_9GAMM</name>
<dbReference type="Pfam" id="PF07927">
    <property type="entry name" value="HicA_toxin"/>
    <property type="match status" value="1"/>
</dbReference>
<dbReference type="Proteomes" id="UP000077628">
    <property type="component" value="Unassembled WGS sequence"/>
</dbReference>
<evidence type="ECO:0000256" key="5">
    <source>
        <dbReference type="ARBA" id="ARBA00022801"/>
    </source>
</evidence>
<proteinExistence type="inferred from homology"/>
<evidence type="ECO:0000256" key="3">
    <source>
        <dbReference type="ARBA" id="ARBA00022722"/>
    </source>
</evidence>
<evidence type="ECO:0000313" key="9">
    <source>
        <dbReference type="Proteomes" id="UP000077628"/>
    </source>
</evidence>
<keyword evidence="7" id="KW-0346">Stress response</keyword>
<dbReference type="InterPro" id="IPR038570">
    <property type="entry name" value="HicA_sf"/>
</dbReference>
<dbReference type="GO" id="GO:0004519">
    <property type="term" value="F:endonuclease activity"/>
    <property type="evidence" value="ECO:0007669"/>
    <property type="project" value="UniProtKB-KW"/>
</dbReference>
<evidence type="ECO:0000256" key="4">
    <source>
        <dbReference type="ARBA" id="ARBA00022759"/>
    </source>
</evidence>
<dbReference type="GO" id="GO:0003729">
    <property type="term" value="F:mRNA binding"/>
    <property type="evidence" value="ECO:0007669"/>
    <property type="project" value="InterPro"/>
</dbReference>
<dbReference type="EMBL" id="LUUK01000213">
    <property type="protein sequence ID" value="OAI13145.1"/>
    <property type="molecule type" value="Genomic_DNA"/>
</dbReference>
<keyword evidence="5" id="KW-0378">Hydrolase</keyword>
<comment type="similarity">
    <text evidence="1">Belongs to the HicA mRNA interferase family.</text>
</comment>
<dbReference type="GO" id="GO:0016787">
    <property type="term" value="F:hydrolase activity"/>
    <property type="evidence" value="ECO:0007669"/>
    <property type="project" value="UniProtKB-KW"/>
</dbReference>
<evidence type="ECO:0000256" key="6">
    <source>
        <dbReference type="ARBA" id="ARBA00022884"/>
    </source>
</evidence>
<reference evidence="9" key="1">
    <citation type="submission" date="2016-03" db="EMBL/GenBank/DDBJ databases">
        <authorList>
            <person name="Heylen K."/>
            <person name="De Vos P."/>
            <person name="Vekeman B."/>
        </authorList>
    </citation>
    <scope>NUCLEOTIDE SEQUENCE [LARGE SCALE GENOMIC DNA]</scope>
    <source>
        <strain evidence="9">R-45383</strain>
    </source>
</reference>
<dbReference type="RefSeq" id="WP_064031279.1">
    <property type="nucleotide sequence ID" value="NZ_LUUK01000213.1"/>
</dbReference>
<gene>
    <name evidence="8" type="ORF">A1355_00870</name>
</gene>
<sequence>MNSAELIKQLQNDGWLLRGVKGSHHVFTHPSKPGHISVPHSRKDLGHGLVNKLLKQAGLK</sequence>
<dbReference type="PANTHER" id="PTHR34873:SF3">
    <property type="entry name" value="ADDICTION MODULE TOXIN, HICA FAMILY"/>
    <property type="match status" value="1"/>
</dbReference>
<evidence type="ECO:0000313" key="8">
    <source>
        <dbReference type="EMBL" id="OAI13145.1"/>
    </source>
</evidence>
<dbReference type="InterPro" id="IPR012933">
    <property type="entry name" value="HicA_mRNA_interferase"/>
</dbReference>
<dbReference type="SUPFAM" id="SSF54786">
    <property type="entry name" value="YcfA/nrd intein domain"/>
    <property type="match status" value="1"/>
</dbReference>
<keyword evidence="6" id="KW-0694">RNA-binding</keyword>